<sequence length="113" mass="12397">MAAMDAHQQLINHQTLDNLKQQIGSEMLPVVIATFIKEGEQTLSELSSLSRDELKRCYHTLKSSAAAIGAEALAKQASQLDAALKQNPHTQTNIAPLVQVYLETLSALRNMLK</sequence>
<feature type="domain" description="HPt" evidence="3">
    <location>
        <begin position="20"/>
        <end position="113"/>
    </location>
</feature>
<dbReference type="EMBL" id="JAHZSS010000021">
    <property type="protein sequence ID" value="MBW8192291.1"/>
    <property type="molecule type" value="Genomic_DNA"/>
</dbReference>
<evidence type="ECO:0000259" key="3">
    <source>
        <dbReference type="PROSITE" id="PS50894"/>
    </source>
</evidence>
<dbReference type="InterPro" id="IPR036641">
    <property type="entry name" value="HPT_dom_sf"/>
</dbReference>
<protein>
    <submittedName>
        <fullName evidence="4">Hpt domain-containing protein</fullName>
    </submittedName>
</protein>
<dbReference type="InterPro" id="IPR008207">
    <property type="entry name" value="Sig_transdc_His_kin_Hpt_dom"/>
</dbReference>
<evidence type="ECO:0000256" key="1">
    <source>
        <dbReference type="ARBA" id="ARBA00023012"/>
    </source>
</evidence>
<dbReference type="Gene3D" id="1.20.120.160">
    <property type="entry name" value="HPT domain"/>
    <property type="match status" value="1"/>
</dbReference>
<dbReference type="Pfam" id="PF01627">
    <property type="entry name" value="Hpt"/>
    <property type="match status" value="1"/>
</dbReference>
<keyword evidence="2" id="KW-0597">Phosphoprotein</keyword>
<evidence type="ECO:0000313" key="4">
    <source>
        <dbReference type="EMBL" id="MBW8192291.1"/>
    </source>
</evidence>
<gene>
    <name evidence="4" type="ORF">K0504_14735</name>
</gene>
<proteinExistence type="predicted"/>
<comment type="caution">
    <text evidence="4">The sequence shown here is derived from an EMBL/GenBank/DDBJ whole genome shotgun (WGS) entry which is preliminary data.</text>
</comment>
<name>A0ABS7EIW3_9GAMM</name>
<accession>A0ABS7EIW3</accession>
<evidence type="ECO:0000313" key="5">
    <source>
        <dbReference type="Proteomes" id="UP001166251"/>
    </source>
</evidence>
<feature type="modified residue" description="Phosphohistidine" evidence="2">
    <location>
        <position position="59"/>
    </location>
</feature>
<dbReference type="Proteomes" id="UP001166251">
    <property type="component" value="Unassembled WGS sequence"/>
</dbReference>
<evidence type="ECO:0000256" key="2">
    <source>
        <dbReference type="PROSITE-ProRule" id="PRU00110"/>
    </source>
</evidence>
<keyword evidence="5" id="KW-1185">Reference proteome</keyword>
<organism evidence="4 5">
    <name type="scientific">Neiella holothuriorum</name>
    <dbReference type="NCBI Taxonomy" id="2870530"/>
    <lineage>
        <taxon>Bacteria</taxon>
        <taxon>Pseudomonadati</taxon>
        <taxon>Pseudomonadota</taxon>
        <taxon>Gammaproteobacteria</taxon>
        <taxon>Alteromonadales</taxon>
        <taxon>Echinimonadaceae</taxon>
        <taxon>Neiella</taxon>
    </lineage>
</organism>
<dbReference type="PROSITE" id="PS50894">
    <property type="entry name" value="HPT"/>
    <property type="match status" value="1"/>
</dbReference>
<reference evidence="4" key="1">
    <citation type="submission" date="2021-07" db="EMBL/GenBank/DDBJ databases">
        <title>Neiella marina sp. nov., isolated from the intestinal content of sea cucumber Apostichopus japonicus.</title>
        <authorList>
            <person name="Bai X."/>
        </authorList>
    </citation>
    <scope>NUCLEOTIDE SEQUENCE</scope>
    <source>
        <strain evidence="4">126</strain>
    </source>
</reference>
<dbReference type="SUPFAM" id="SSF47226">
    <property type="entry name" value="Histidine-containing phosphotransfer domain, HPT domain"/>
    <property type="match status" value="1"/>
</dbReference>
<dbReference type="RefSeq" id="WP_220104918.1">
    <property type="nucleotide sequence ID" value="NZ_JAHZSS010000021.1"/>
</dbReference>
<keyword evidence="1" id="KW-0902">Two-component regulatory system</keyword>